<dbReference type="Proteomes" id="UP000198312">
    <property type="component" value="Chromosome"/>
</dbReference>
<dbReference type="OrthoDB" id="5366068at2"/>
<name>A0A220TYB3_9BACI</name>
<dbReference type="EMBL" id="CP022315">
    <property type="protein sequence ID" value="ASK60745.1"/>
    <property type="molecule type" value="Genomic_DNA"/>
</dbReference>
<evidence type="ECO:0000259" key="3">
    <source>
        <dbReference type="PROSITE" id="PS50977"/>
    </source>
</evidence>
<protein>
    <submittedName>
        <fullName evidence="4">TetR family transcriptional regulator</fullName>
    </submittedName>
</protein>
<dbReference type="PROSITE" id="PS50977">
    <property type="entry name" value="HTH_TETR_2"/>
    <property type="match status" value="1"/>
</dbReference>
<keyword evidence="5" id="KW-1185">Reference proteome</keyword>
<gene>
    <name evidence="4" type="ORF">CFK37_00245</name>
</gene>
<reference evidence="4 5" key="1">
    <citation type="submission" date="2017-07" db="EMBL/GenBank/DDBJ databases">
        <title>Virgibacillus sp. LM2416.</title>
        <authorList>
            <person name="Tak E.J."/>
            <person name="Bae J.-W."/>
        </authorList>
    </citation>
    <scope>NUCLEOTIDE SEQUENCE [LARGE SCALE GENOMIC DNA]</scope>
    <source>
        <strain evidence="4 5">LM2416</strain>
    </source>
</reference>
<organism evidence="4 5">
    <name type="scientific">Virgibacillus phasianinus</name>
    <dbReference type="NCBI Taxonomy" id="2017483"/>
    <lineage>
        <taxon>Bacteria</taxon>
        <taxon>Bacillati</taxon>
        <taxon>Bacillota</taxon>
        <taxon>Bacilli</taxon>
        <taxon>Bacillales</taxon>
        <taxon>Bacillaceae</taxon>
        <taxon>Virgibacillus</taxon>
    </lineage>
</organism>
<dbReference type="Gene3D" id="1.10.357.10">
    <property type="entry name" value="Tetracycline Repressor, domain 2"/>
    <property type="match status" value="1"/>
</dbReference>
<dbReference type="Pfam" id="PF00440">
    <property type="entry name" value="TetR_N"/>
    <property type="match status" value="1"/>
</dbReference>
<evidence type="ECO:0000313" key="5">
    <source>
        <dbReference type="Proteomes" id="UP000198312"/>
    </source>
</evidence>
<feature type="DNA-binding region" description="H-T-H motif" evidence="2">
    <location>
        <begin position="34"/>
        <end position="53"/>
    </location>
</feature>
<evidence type="ECO:0000256" key="2">
    <source>
        <dbReference type="PROSITE-ProRule" id="PRU00335"/>
    </source>
</evidence>
<dbReference type="SUPFAM" id="SSF46689">
    <property type="entry name" value="Homeodomain-like"/>
    <property type="match status" value="1"/>
</dbReference>
<evidence type="ECO:0000256" key="1">
    <source>
        <dbReference type="ARBA" id="ARBA00023125"/>
    </source>
</evidence>
<dbReference type="RefSeq" id="WP_089060022.1">
    <property type="nucleotide sequence ID" value="NZ_CP022315.1"/>
</dbReference>
<feature type="domain" description="HTH tetR-type" evidence="3">
    <location>
        <begin position="11"/>
        <end position="71"/>
    </location>
</feature>
<keyword evidence="1 2" id="KW-0238">DNA-binding</keyword>
<proteinExistence type="predicted"/>
<accession>A0A220TYB3</accession>
<dbReference type="AlphaFoldDB" id="A0A220TYB3"/>
<dbReference type="KEGG" id="vil:CFK37_00245"/>
<evidence type="ECO:0000313" key="4">
    <source>
        <dbReference type="EMBL" id="ASK60745.1"/>
    </source>
</evidence>
<dbReference type="InterPro" id="IPR009057">
    <property type="entry name" value="Homeodomain-like_sf"/>
</dbReference>
<sequence length="235" mass="27898">MQAGRKEIQRERMWRYFLNAATEVIETEGIENVTIRKIADKAGYTSSTAYNYFKDLSHLKFFAAMRFTKDYIEELPHYIEKGTNTVEKWLYSWECFCKHSFTQPQIYAGIFINNLGIVPEEMLESYYKIYKEELLGLPEQIKSIIMEQSFSKRSILYIQDAVGEGFINQNDVEFIADSTLLIWKGMMTTFMNQRRNYTVEEAYERALYYVHESVMKVVIPEKRKEVHFKPNINEN</sequence>
<dbReference type="InterPro" id="IPR001647">
    <property type="entry name" value="HTH_TetR"/>
</dbReference>
<dbReference type="GO" id="GO:0003677">
    <property type="term" value="F:DNA binding"/>
    <property type="evidence" value="ECO:0007669"/>
    <property type="project" value="UniProtKB-UniRule"/>
</dbReference>